<dbReference type="Proteomes" id="UP000492821">
    <property type="component" value="Unassembled WGS sequence"/>
</dbReference>
<dbReference type="AlphaFoldDB" id="A0A7E4UZH8"/>
<protein>
    <submittedName>
        <fullName evidence="2">Secreted protein</fullName>
    </submittedName>
</protein>
<evidence type="ECO:0000313" key="2">
    <source>
        <dbReference type="WBParaSite" id="Pan_g14571.t1"/>
    </source>
</evidence>
<evidence type="ECO:0000313" key="1">
    <source>
        <dbReference type="Proteomes" id="UP000492821"/>
    </source>
</evidence>
<organism evidence="1 2">
    <name type="scientific">Panagrellus redivivus</name>
    <name type="common">Microworm</name>
    <dbReference type="NCBI Taxonomy" id="6233"/>
    <lineage>
        <taxon>Eukaryota</taxon>
        <taxon>Metazoa</taxon>
        <taxon>Ecdysozoa</taxon>
        <taxon>Nematoda</taxon>
        <taxon>Chromadorea</taxon>
        <taxon>Rhabditida</taxon>
        <taxon>Tylenchina</taxon>
        <taxon>Panagrolaimomorpha</taxon>
        <taxon>Panagrolaimoidea</taxon>
        <taxon>Panagrolaimidae</taxon>
        <taxon>Panagrellus</taxon>
    </lineage>
</organism>
<name>A0A7E4UZH8_PANRE</name>
<accession>A0A7E4UZH8</accession>
<keyword evidence="1" id="KW-1185">Reference proteome</keyword>
<reference evidence="1" key="1">
    <citation type="journal article" date="2013" name="Genetics">
        <title>The draft genome and transcriptome of Panagrellus redivivus are shaped by the harsh demands of a free-living lifestyle.</title>
        <authorList>
            <person name="Srinivasan J."/>
            <person name="Dillman A.R."/>
            <person name="Macchietto M.G."/>
            <person name="Heikkinen L."/>
            <person name="Lakso M."/>
            <person name="Fracchia K.M."/>
            <person name="Antoshechkin I."/>
            <person name="Mortazavi A."/>
            <person name="Wong G."/>
            <person name="Sternberg P.W."/>
        </authorList>
    </citation>
    <scope>NUCLEOTIDE SEQUENCE [LARGE SCALE GENOMIC DNA]</scope>
    <source>
        <strain evidence="1">MT8872</strain>
    </source>
</reference>
<sequence length="106" mass="11779">MSPQALFFVASGVLPLKTVARFPTASSFYRLCPLSNSRQFSCAALGLSPLHHNDITKQKSTVFITATPSYTSPASYSIADRRSREILKLFLFVMFVSLICACYDFI</sequence>
<reference evidence="2" key="2">
    <citation type="submission" date="2020-10" db="UniProtKB">
        <authorList>
            <consortium name="WormBaseParasite"/>
        </authorList>
    </citation>
    <scope>IDENTIFICATION</scope>
</reference>
<proteinExistence type="predicted"/>
<dbReference type="WBParaSite" id="Pan_g14571.t1">
    <property type="protein sequence ID" value="Pan_g14571.t1"/>
    <property type="gene ID" value="Pan_g14571"/>
</dbReference>